<evidence type="ECO:0000313" key="3">
    <source>
        <dbReference type="EMBL" id="TCO09878.1"/>
    </source>
</evidence>
<accession>A0A4R2GMD7</accession>
<dbReference type="SUPFAM" id="SSF49899">
    <property type="entry name" value="Concanavalin A-like lectins/glucanases"/>
    <property type="match status" value="1"/>
</dbReference>
<dbReference type="AlphaFoldDB" id="A0A4R2GMD7"/>
<organism evidence="3 4">
    <name type="scientific">Natronoflexus pectinivorans</name>
    <dbReference type="NCBI Taxonomy" id="682526"/>
    <lineage>
        <taxon>Bacteria</taxon>
        <taxon>Pseudomonadati</taxon>
        <taxon>Bacteroidota</taxon>
        <taxon>Bacteroidia</taxon>
        <taxon>Marinilabiliales</taxon>
        <taxon>Marinilabiliaceae</taxon>
        <taxon>Natronoflexus</taxon>
    </lineage>
</organism>
<reference evidence="3 4" key="1">
    <citation type="submission" date="2019-03" db="EMBL/GenBank/DDBJ databases">
        <title>Genomic Encyclopedia of Type Strains, Phase IV (KMG-IV): sequencing the most valuable type-strain genomes for metagenomic binning, comparative biology and taxonomic classification.</title>
        <authorList>
            <person name="Goeker M."/>
        </authorList>
    </citation>
    <scope>NUCLEOTIDE SEQUENCE [LARGE SCALE GENOMIC DNA]</scope>
    <source>
        <strain evidence="3 4">DSM 24179</strain>
    </source>
</reference>
<dbReference type="Proteomes" id="UP000295221">
    <property type="component" value="Unassembled WGS sequence"/>
</dbReference>
<keyword evidence="4" id="KW-1185">Reference proteome</keyword>
<feature type="domain" description="GH16" evidence="2">
    <location>
        <begin position="21"/>
        <end position="287"/>
    </location>
</feature>
<dbReference type="EMBL" id="SLWK01000002">
    <property type="protein sequence ID" value="TCO09878.1"/>
    <property type="molecule type" value="Genomic_DNA"/>
</dbReference>
<evidence type="ECO:0000259" key="2">
    <source>
        <dbReference type="PROSITE" id="PS51762"/>
    </source>
</evidence>
<dbReference type="Gene3D" id="2.60.120.200">
    <property type="match status" value="1"/>
</dbReference>
<dbReference type="PANTHER" id="PTHR10963">
    <property type="entry name" value="GLYCOSYL HYDROLASE-RELATED"/>
    <property type="match status" value="1"/>
</dbReference>
<keyword evidence="3" id="KW-0378">Hydrolase</keyword>
<dbReference type="InterPro" id="IPR000757">
    <property type="entry name" value="Beta-glucanase-like"/>
</dbReference>
<dbReference type="InterPro" id="IPR050546">
    <property type="entry name" value="Glycosyl_Hydrlase_16"/>
</dbReference>
<dbReference type="PROSITE" id="PS51762">
    <property type="entry name" value="GH16_2"/>
    <property type="match status" value="1"/>
</dbReference>
<protein>
    <submittedName>
        <fullName evidence="3">Glycosyl hydrolase family 16</fullName>
    </submittedName>
</protein>
<sequence>MKLIAVICTSILMSCIVADNGDNSQIRTPDGYELIWSDEFDQDGRVNENYWEYDEGFVRNEELQWYHRDNVYIKDGVLVFEGRREQIENPNFDPNSRNWRRNREYAEYTSGLIKTRDRFSFKYGIMEVRARIDPRKGSWPAIWTLGINRGWPSSGEVDVMEYYRIDGVPSILANAAWDVNNDYNPRWDSEVIPFSYFLEKDPDWASEFHIWKMDWTEDYIRIYLDDELLNEIDLNETINYDGFNPFRQPHYILLNLAIGSNGGDPSETDFPILYEVDYVRVFQKVENK</sequence>
<comment type="caution">
    <text evidence="3">The sequence shown here is derived from an EMBL/GenBank/DDBJ whole genome shotgun (WGS) entry which is preliminary data.</text>
</comment>
<evidence type="ECO:0000256" key="1">
    <source>
        <dbReference type="ARBA" id="ARBA00006865"/>
    </source>
</evidence>
<dbReference type="PANTHER" id="PTHR10963:SF55">
    <property type="entry name" value="GLYCOSIDE HYDROLASE FAMILY 16 PROTEIN"/>
    <property type="match status" value="1"/>
</dbReference>
<evidence type="ECO:0000313" key="4">
    <source>
        <dbReference type="Proteomes" id="UP000295221"/>
    </source>
</evidence>
<comment type="similarity">
    <text evidence="1">Belongs to the glycosyl hydrolase 16 family.</text>
</comment>
<dbReference type="OrthoDB" id="9809583at2"/>
<name>A0A4R2GMD7_9BACT</name>
<gene>
    <name evidence="3" type="ORF">EV194_102307</name>
</gene>
<dbReference type="CDD" id="cd08023">
    <property type="entry name" value="GH16_laminarinase_like"/>
    <property type="match status" value="1"/>
</dbReference>
<dbReference type="PROSITE" id="PS51257">
    <property type="entry name" value="PROKAR_LIPOPROTEIN"/>
    <property type="match status" value="1"/>
</dbReference>
<proteinExistence type="inferred from homology"/>
<dbReference type="GO" id="GO:0005975">
    <property type="term" value="P:carbohydrate metabolic process"/>
    <property type="evidence" value="ECO:0007669"/>
    <property type="project" value="InterPro"/>
</dbReference>
<dbReference type="InterPro" id="IPR013320">
    <property type="entry name" value="ConA-like_dom_sf"/>
</dbReference>
<dbReference type="GO" id="GO:0004553">
    <property type="term" value="F:hydrolase activity, hydrolyzing O-glycosyl compounds"/>
    <property type="evidence" value="ECO:0007669"/>
    <property type="project" value="InterPro"/>
</dbReference>
<dbReference type="Pfam" id="PF00722">
    <property type="entry name" value="Glyco_hydro_16"/>
    <property type="match status" value="1"/>
</dbReference>